<comment type="caution">
    <text evidence="1">The sequence shown here is derived from an EMBL/GenBank/DDBJ whole genome shotgun (WGS) entry which is preliminary data.</text>
</comment>
<evidence type="ECO:0000313" key="1">
    <source>
        <dbReference type="EMBL" id="MBW0481101.1"/>
    </source>
</evidence>
<keyword evidence="2" id="KW-1185">Reference proteome</keyword>
<accession>A0A9Q3CE82</accession>
<proteinExistence type="predicted"/>
<name>A0A9Q3CE82_9BASI</name>
<evidence type="ECO:0000313" key="2">
    <source>
        <dbReference type="Proteomes" id="UP000765509"/>
    </source>
</evidence>
<dbReference type="EMBL" id="AVOT02006243">
    <property type="protein sequence ID" value="MBW0481101.1"/>
    <property type="molecule type" value="Genomic_DNA"/>
</dbReference>
<protein>
    <submittedName>
        <fullName evidence="1">Uncharacterized protein</fullName>
    </submittedName>
</protein>
<dbReference type="AlphaFoldDB" id="A0A9Q3CE82"/>
<reference evidence="1" key="1">
    <citation type="submission" date="2021-03" db="EMBL/GenBank/DDBJ databases">
        <title>Draft genome sequence of rust myrtle Austropuccinia psidii MF-1, a brazilian biotype.</title>
        <authorList>
            <person name="Quecine M.C."/>
            <person name="Pachon D.M.R."/>
            <person name="Bonatelli M.L."/>
            <person name="Correr F.H."/>
            <person name="Franceschini L.M."/>
            <person name="Leite T.F."/>
            <person name="Margarido G.R.A."/>
            <person name="Almeida C.A."/>
            <person name="Ferrarezi J.A."/>
            <person name="Labate C.A."/>
        </authorList>
    </citation>
    <scope>NUCLEOTIDE SEQUENCE</scope>
    <source>
        <strain evidence="1">MF-1</strain>
    </source>
</reference>
<dbReference type="Proteomes" id="UP000765509">
    <property type="component" value="Unassembled WGS sequence"/>
</dbReference>
<sequence length="101" mass="11533">MKLNLPQVLRKHREAFALGEDPLGKIQGHDMKLYVYVEIPYAPMFGKPPYPASLDTRKEIDKHIHEPLKMGIIGNIGHNEIVEVTTPVLIAWNDGKYILCR</sequence>
<organism evidence="1 2">
    <name type="scientific">Austropuccinia psidii MF-1</name>
    <dbReference type="NCBI Taxonomy" id="1389203"/>
    <lineage>
        <taxon>Eukaryota</taxon>
        <taxon>Fungi</taxon>
        <taxon>Dikarya</taxon>
        <taxon>Basidiomycota</taxon>
        <taxon>Pucciniomycotina</taxon>
        <taxon>Pucciniomycetes</taxon>
        <taxon>Pucciniales</taxon>
        <taxon>Sphaerophragmiaceae</taxon>
        <taxon>Austropuccinia</taxon>
    </lineage>
</organism>
<gene>
    <name evidence="1" type="ORF">O181_020816</name>
</gene>